<dbReference type="GO" id="GO:0016787">
    <property type="term" value="F:hydrolase activity"/>
    <property type="evidence" value="ECO:0007669"/>
    <property type="project" value="UniProtKB-KW"/>
</dbReference>
<keyword evidence="7" id="KW-0255">Endonuclease</keyword>
<dbReference type="Pfam" id="PF01844">
    <property type="entry name" value="HNH"/>
    <property type="match status" value="1"/>
</dbReference>
<evidence type="ECO:0000313" key="8">
    <source>
        <dbReference type="Proteomes" id="UP001218208"/>
    </source>
</evidence>
<proteinExistence type="inferred from homology"/>
<feature type="domain" description="HNH nuclease" evidence="6">
    <location>
        <begin position="39"/>
        <end position="94"/>
    </location>
</feature>
<dbReference type="GO" id="GO:0003676">
    <property type="term" value="F:nucleic acid binding"/>
    <property type="evidence" value="ECO:0007669"/>
    <property type="project" value="InterPro"/>
</dbReference>
<dbReference type="GO" id="GO:0004519">
    <property type="term" value="F:endonuclease activity"/>
    <property type="evidence" value="ECO:0007669"/>
    <property type="project" value="UniProtKB-KW"/>
</dbReference>
<sequence length="122" mass="13774">MPRRAPKHNAMPRQAVVHVPAAAVRQTTAERGYGGRWQRARATYLMRHPLCAECQRSGHVTVATVVDHITPHKGSQALFWDTDNWQPLCKPCHDRKTATEDGGFGNWHRGAKATPKCARRRE</sequence>
<evidence type="ECO:0000256" key="3">
    <source>
        <dbReference type="ARBA" id="ARBA00038412"/>
    </source>
</evidence>
<evidence type="ECO:0000256" key="4">
    <source>
        <dbReference type="ARBA" id="ARBA00040194"/>
    </source>
</evidence>
<keyword evidence="1" id="KW-0540">Nuclease</keyword>
<dbReference type="AlphaFoldDB" id="A0AAI9C1P2"/>
<gene>
    <name evidence="7" type="ORF">QEG23_002219</name>
</gene>
<evidence type="ECO:0000259" key="6">
    <source>
        <dbReference type="SMART" id="SM00507"/>
    </source>
</evidence>
<dbReference type="InterPro" id="IPR002711">
    <property type="entry name" value="HNH"/>
</dbReference>
<comment type="caution">
    <text evidence="7">The sequence shown here is derived from an EMBL/GenBank/DDBJ whole genome shotgun (WGS) entry which is preliminary data.</text>
</comment>
<dbReference type="GO" id="GO:0008270">
    <property type="term" value="F:zinc ion binding"/>
    <property type="evidence" value="ECO:0007669"/>
    <property type="project" value="InterPro"/>
</dbReference>
<protein>
    <recommendedName>
        <fullName evidence="4">Putative HNH nuclease YajD</fullName>
    </recommendedName>
</protein>
<reference evidence="7" key="1">
    <citation type="submission" date="2022-07" db="EMBL/GenBank/DDBJ databases">
        <authorList>
            <consortium name="DAFM: The Division of Animal and Food Microbiology"/>
        </authorList>
    </citation>
    <scope>NUCLEOTIDE SEQUENCE</scope>
    <source>
        <strain evidence="7">19MO01SH01-2</strain>
    </source>
</reference>
<evidence type="ECO:0000256" key="2">
    <source>
        <dbReference type="ARBA" id="ARBA00022801"/>
    </source>
</evidence>
<dbReference type="GO" id="GO:0005829">
    <property type="term" value="C:cytosol"/>
    <property type="evidence" value="ECO:0007669"/>
    <property type="project" value="TreeGrafter"/>
</dbReference>
<dbReference type="InterPro" id="IPR003615">
    <property type="entry name" value="HNH_nuc"/>
</dbReference>
<name>A0AAI9C1P2_STEMA</name>
<dbReference type="Gene3D" id="1.10.30.50">
    <property type="match status" value="1"/>
</dbReference>
<dbReference type="PANTHER" id="PTHR41286">
    <property type="entry name" value="HNH NUCLEASE YAJD-RELATED"/>
    <property type="match status" value="1"/>
</dbReference>
<feature type="region of interest" description="Disordered" evidence="5">
    <location>
        <begin position="99"/>
        <end position="122"/>
    </location>
</feature>
<dbReference type="CDD" id="cd00085">
    <property type="entry name" value="HNHc"/>
    <property type="match status" value="1"/>
</dbReference>
<dbReference type="SMART" id="SM00507">
    <property type="entry name" value="HNHc"/>
    <property type="match status" value="1"/>
</dbReference>
<evidence type="ECO:0000256" key="5">
    <source>
        <dbReference type="SAM" id="MobiDB-lite"/>
    </source>
</evidence>
<evidence type="ECO:0000313" key="7">
    <source>
        <dbReference type="EMBL" id="EKT4092699.1"/>
    </source>
</evidence>
<dbReference type="EMBL" id="ABLOJW010000010">
    <property type="protein sequence ID" value="EKT4092699.1"/>
    <property type="molecule type" value="Genomic_DNA"/>
</dbReference>
<organism evidence="7 8">
    <name type="scientific">Stenotrophomonas maltophilia</name>
    <name type="common">Pseudomonas maltophilia</name>
    <name type="synonym">Xanthomonas maltophilia</name>
    <dbReference type="NCBI Taxonomy" id="40324"/>
    <lineage>
        <taxon>Bacteria</taxon>
        <taxon>Pseudomonadati</taxon>
        <taxon>Pseudomonadota</taxon>
        <taxon>Gammaproteobacteria</taxon>
        <taxon>Lysobacterales</taxon>
        <taxon>Lysobacteraceae</taxon>
        <taxon>Stenotrophomonas</taxon>
        <taxon>Stenotrophomonas maltophilia group</taxon>
    </lineage>
</organism>
<evidence type="ECO:0000256" key="1">
    <source>
        <dbReference type="ARBA" id="ARBA00022722"/>
    </source>
</evidence>
<comment type="similarity">
    <text evidence="3">Belongs to the HNH nuclease family.</text>
</comment>
<keyword evidence="2" id="KW-0378">Hydrolase</keyword>
<accession>A0AAI9C1P2</accession>
<dbReference type="PANTHER" id="PTHR41286:SF1">
    <property type="entry name" value="HNH NUCLEASE YAJD-RELATED"/>
    <property type="match status" value="1"/>
</dbReference>
<dbReference type="Proteomes" id="UP001218208">
    <property type="component" value="Unassembled WGS sequence"/>
</dbReference>